<feature type="transmembrane region" description="Helical" evidence="6">
    <location>
        <begin position="327"/>
        <end position="351"/>
    </location>
</feature>
<reference evidence="7 8" key="2">
    <citation type="journal article" date="2021" name="Int. J. Syst. Evol. Microbiol.">
        <title>Roseibium litorale sp. nov., isolated from a tidal flat sediment and proposal for the reclassification of Labrenzia polysiphoniae as Roseibium polysiphoniae comb. nov.</title>
        <authorList>
            <person name="Liu Y."/>
            <person name="Pei T."/>
            <person name="Du J."/>
            <person name="Chao M."/>
            <person name="Deng M.R."/>
            <person name="Zhu H."/>
        </authorList>
    </citation>
    <scope>NUCLEOTIDE SEQUENCE [LARGE SCALE GENOMIC DNA]</scope>
    <source>
        <strain evidence="7 8">4C16A</strain>
    </source>
</reference>
<dbReference type="PANTHER" id="PTHR30250">
    <property type="entry name" value="PST FAMILY PREDICTED COLANIC ACID TRANSPORTER"/>
    <property type="match status" value="1"/>
</dbReference>
<feature type="transmembrane region" description="Helical" evidence="6">
    <location>
        <begin position="363"/>
        <end position="382"/>
    </location>
</feature>
<keyword evidence="3 6" id="KW-0812">Transmembrane</keyword>
<sequence>MALATFAIRVGGAALAYLSQIILARLMGAHEYGIYSLAWTWVIVLGIAACAGFSSSPNRFIPEYRKAEDFGRLRGFLTSSRLIALATGTAIALLGIGLIQLLDGYIQSYYILPASLVLLALPVFALGGVQDGIARSYDWPSLAMLPTYIWRPLLMLALIVALILTGEPASAATAAAGAVVATVLVAIWQMWRLNTRLSRSVPKVPRQGDLPVWLSVSLPMLLVEGFMQLVTSADVIMVSFWHAPDDVAVYFAASKTLALVHFVYFAVRAASAHRFSSFIHAQDMAGLKDYVRRTTRWTFWPSVAAGGLLLLAAPLLLSLFGKDFADGYPVLAILTIGVLIRASVGPADALLTMTGHQKSCAAIYAAAFMSNVALNCVFIPLFGLPGAALATALAVVVEAGSLALAARRKLGLSIFIFTSAPATGSGNR</sequence>
<feature type="transmembrane region" description="Helical" evidence="6">
    <location>
        <begin position="247"/>
        <end position="267"/>
    </location>
</feature>
<evidence type="ECO:0000256" key="2">
    <source>
        <dbReference type="ARBA" id="ARBA00022475"/>
    </source>
</evidence>
<feature type="transmembrane region" description="Helical" evidence="6">
    <location>
        <begin position="212"/>
        <end position="241"/>
    </location>
</feature>
<protein>
    <submittedName>
        <fullName evidence="7">Lipopolysaccharide biosynthesis protein</fullName>
    </submittedName>
</protein>
<feature type="transmembrane region" description="Helical" evidence="6">
    <location>
        <begin position="34"/>
        <end position="56"/>
    </location>
</feature>
<feature type="transmembrane region" description="Helical" evidence="6">
    <location>
        <begin position="171"/>
        <end position="191"/>
    </location>
</feature>
<evidence type="ECO:0000256" key="4">
    <source>
        <dbReference type="ARBA" id="ARBA00022989"/>
    </source>
</evidence>
<evidence type="ECO:0000256" key="5">
    <source>
        <dbReference type="ARBA" id="ARBA00023136"/>
    </source>
</evidence>
<evidence type="ECO:0000256" key="6">
    <source>
        <dbReference type="SAM" id="Phobius"/>
    </source>
</evidence>
<evidence type="ECO:0000313" key="7">
    <source>
        <dbReference type="EMBL" id="MBD8892086.1"/>
    </source>
</evidence>
<feature type="transmembrane region" description="Helical" evidence="6">
    <location>
        <begin position="297"/>
        <end position="321"/>
    </location>
</feature>
<comment type="caution">
    <text evidence="7">The sequence shown here is derived from an EMBL/GenBank/DDBJ whole genome shotgun (WGS) entry which is preliminary data.</text>
</comment>
<reference evidence="8" key="1">
    <citation type="submission" date="2020-09" db="EMBL/GenBank/DDBJ databases">
        <title>The genome sequence of strain Labrenzia suaedae 4C16A.</title>
        <authorList>
            <person name="Liu Y."/>
        </authorList>
    </citation>
    <scope>NUCLEOTIDE SEQUENCE [LARGE SCALE GENOMIC DNA]</scope>
    <source>
        <strain evidence="8">4C16A</strain>
    </source>
</reference>
<feature type="transmembrane region" description="Helical" evidence="6">
    <location>
        <begin position="82"/>
        <end position="102"/>
    </location>
</feature>
<feature type="transmembrane region" description="Helical" evidence="6">
    <location>
        <begin position="108"/>
        <end position="127"/>
    </location>
</feature>
<accession>A0ABR9CMJ4</accession>
<keyword evidence="8" id="KW-1185">Reference proteome</keyword>
<keyword evidence="4 6" id="KW-1133">Transmembrane helix</keyword>
<keyword evidence="5 6" id="KW-0472">Membrane</keyword>
<feature type="transmembrane region" description="Helical" evidence="6">
    <location>
        <begin position="388"/>
        <end position="406"/>
    </location>
</feature>
<name>A0ABR9CMJ4_9HYPH</name>
<dbReference type="Pfam" id="PF01943">
    <property type="entry name" value="Polysacc_synt"/>
    <property type="match status" value="1"/>
</dbReference>
<keyword evidence="2" id="KW-1003">Cell membrane</keyword>
<organism evidence="7 8">
    <name type="scientific">Roseibium litorale</name>
    <dbReference type="NCBI Taxonomy" id="2803841"/>
    <lineage>
        <taxon>Bacteria</taxon>
        <taxon>Pseudomonadati</taxon>
        <taxon>Pseudomonadota</taxon>
        <taxon>Alphaproteobacteria</taxon>
        <taxon>Hyphomicrobiales</taxon>
        <taxon>Stappiaceae</taxon>
        <taxon>Roseibium</taxon>
    </lineage>
</organism>
<gene>
    <name evidence="7" type="ORF">IG616_11035</name>
</gene>
<dbReference type="PANTHER" id="PTHR30250:SF11">
    <property type="entry name" value="O-ANTIGEN TRANSPORTER-RELATED"/>
    <property type="match status" value="1"/>
</dbReference>
<feature type="transmembrane region" description="Helical" evidence="6">
    <location>
        <begin position="148"/>
        <end position="165"/>
    </location>
</feature>
<evidence type="ECO:0000256" key="3">
    <source>
        <dbReference type="ARBA" id="ARBA00022692"/>
    </source>
</evidence>
<dbReference type="Proteomes" id="UP000632063">
    <property type="component" value="Unassembled WGS sequence"/>
</dbReference>
<dbReference type="InterPro" id="IPR002797">
    <property type="entry name" value="Polysacc_synth"/>
</dbReference>
<evidence type="ECO:0000256" key="1">
    <source>
        <dbReference type="ARBA" id="ARBA00004651"/>
    </source>
</evidence>
<dbReference type="EMBL" id="JACYXI010000006">
    <property type="protein sequence ID" value="MBD8892086.1"/>
    <property type="molecule type" value="Genomic_DNA"/>
</dbReference>
<comment type="subcellular location">
    <subcellularLocation>
        <location evidence="1">Cell membrane</location>
        <topology evidence="1">Multi-pass membrane protein</topology>
    </subcellularLocation>
</comment>
<proteinExistence type="predicted"/>
<evidence type="ECO:0000313" key="8">
    <source>
        <dbReference type="Proteomes" id="UP000632063"/>
    </source>
</evidence>
<dbReference type="InterPro" id="IPR050833">
    <property type="entry name" value="Poly_Biosynth_Transport"/>
</dbReference>